<feature type="coiled-coil region" evidence="3">
    <location>
        <begin position="257"/>
        <end position="305"/>
    </location>
</feature>
<dbReference type="RefSeq" id="WP_143891889.1">
    <property type="nucleotide sequence ID" value="NZ_CP041666.1"/>
</dbReference>
<feature type="domain" description="ABC transporter" evidence="4">
    <location>
        <begin position="3"/>
        <end position="254"/>
    </location>
</feature>
<dbReference type="InterPro" id="IPR032781">
    <property type="entry name" value="ABC_tran_Xtn"/>
</dbReference>
<dbReference type="InterPro" id="IPR003439">
    <property type="entry name" value="ABC_transporter-like_ATP-bd"/>
</dbReference>
<accession>A0A516KCL8</accession>
<feature type="domain" description="ABC transporter" evidence="4">
    <location>
        <begin position="330"/>
        <end position="543"/>
    </location>
</feature>
<dbReference type="GO" id="GO:0005524">
    <property type="term" value="F:ATP binding"/>
    <property type="evidence" value="ECO:0007669"/>
    <property type="project" value="UniProtKB-KW"/>
</dbReference>
<organism evidence="5 6">
    <name type="scientific">Radiobacillus deserti</name>
    <dbReference type="NCBI Taxonomy" id="2594883"/>
    <lineage>
        <taxon>Bacteria</taxon>
        <taxon>Bacillati</taxon>
        <taxon>Bacillota</taxon>
        <taxon>Bacilli</taxon>
        <taxon>Bacillales</taxon>
        <taxon>Bacillaceae</taxon>
        <taxon>Radiobacillus</taxon>
    </lineage>
</organism>
<evidence type="ECO:0000259" key="4">
    <source>
        <dbReference type="PROSITE" id="PS50893"/>
    </source>
</evidence>
<dbReference type="KEGG" id="aqt:FN924_02290"/>
<dbReference type="SUPFAM" id="SSF52540">
    <property type="entry name" value="P-loop containing nucleoside triphosphate hydrolases"/>
    <property type="match status" value="2"/>
</dbReference>
<dbReference type="InterPro" id="IPR027417">
    <property type="entry name" value="P-loop_NTPase"/>
</dbReference>
<gene>
    <name evidence="5" type="ORF">FN924_02290</name>
</gene>
<keyword evidence="3" id="KW-0175">Coiled coil</keyword>
<evidence type="ECO:0000313" key="5">
    <source>
        <dbReference type="EMBL" id="QDP39139.1"/>
    </source>
</evidence>
<keyword evidence="2 5" id="KW-0067">ATP-binding</keyword>
<dbReference type="GO" id="GO:0016887">
    <property type="term" value="F:ATP hydrolysis activity"/>
    <property type="evidence" value="ECO:0007669"/>
    <property type="project" value="InterPro"/>
</dbReference>
<sequence>MLLTLKNIKKIIGGSYLFEHLHFEIKPGEKVGLVGRNGSGKTTLFKMIARLEDFESGDLFIKKGTEVGYLEQIPNFPSKTVRAFLEASLEKVNSVKARMTELEEQMKDASNMERILEEYGRLQTEFSNMGGYDLQANIERVATGLNMSDLLDQSFDKLSGGEKTKAGLARILLQAPDLLLLDEPTNHLDITAIEWLEEYLKQYRGAVCIISHDKFFLDETVTKIADLEQGEITYYTGNFSTFIRKKEEKLLQEFAAYQEQQKKMKKMKEAIRRLRQWANEANPPNEKLFKRAKSMERALERMEKLERPDIDPTKMRLSLSANERSGKDVVKCVEVYKTFGDKAVLKGVDLHLRHKERLAIVGNNGCGKSTFIKILMNHERQSAGEVMLGSQVSVGYLPQNPLQEMDPSQSLIDYFRSQVRITEGEARQFLATFMFYGYSVFRKLGQLSGGERMRLKLAIFMYQKVNLLVLDEPTNHLDIESQEVLEEALQKYDGTVIGISHDRSFLNECFQETAYLVDGKLHRFPGTYADTHIKWKELMQQEKREVEGDKQSKRNKVRSEELVVEKEMELEDQIAKLENDIKSLKDRAEQPKSEDVEALEKRLEKLYDAWYYVLEE</sequence>
<evidence type="ECO:0000256" key="1">
    <source>
        <dbReference type="ARBA" id="ARBA00022741"/>
    </source>
</evidence>
<dbReference type="NCBIfam" id="NF000355">
    <property type="entry name" value="ribo_prot_ABC_F"/>
    <property type="match status" value="1"/>
</dbReference>
<name>A0A516KCL8_9BACI</name>
<dbReference type="PROSITE" id="PS00211">
    <property type="entry name" value="ABC_TRANSPORTER_1"/>
    <property type="match status" value="2"/>
</dbReference>
<dbReference type="OrthoDB" id="9760950at2"/>
<evidence type="ECO:0000313" key="6">
    <source>
        <dbReference type="Proteomes" id="UP000315215"/>
    </source>
</evidence>
<evidence type="ECO:0000256" key="2">
    <source>
        <dbReference type="ARBA" id="ARBA00022840"/>
    </source>
</evidence>
<feature type="coiled-coil region" evidence="3">
    <location>
        <begin position="85"/>
        <end position="119"/>
    </location>
</feature>
<dbReference type="Pfam" id="PF12848">
    <property type="entry name" value="ABC_tran_Xtn"/>
    <property type="match status" value="1"/>
</dbReference>
<evidence type="ECO:0000256" key="3">
    <source>
        <dbReference type="SAM" id="Coils"/>
    </source>
</evidence>
<protein>
    <submittedName>
        <fullName evidence="5">ATP-binding cassette domain-containing protein</fullName>
    </submittedName>
</protein>
<dbReference type="EMBL" id="CP041666">
    <property type="protein sequence ID" value="QDP39139.1"/>
    <property type="molecule type" value="Genomic_DNA"/>
</dbReference>
<keyword evidence="6" id="KW-1185">Reference proteome</keyword>
<dbReference type="PANTHER" id="PTHR42855:SF2">
    <property type="entry name" value="DRUG RESISTANCE ABC TRANSPORTER,ATP-BINDING PROTEIN"/>
    <property type="match status" value="1"/>
</dbReference>
<dbReference type="InterPro" id="IPR051309">
    <property type="entry name" value="ABCF_ATPase"/>
</dbReference>
<dbReference type="CDD" id="cd03221">
    <property type="entry name" value="ABCF_EF-3"/>
    <property type="match status" value="2"/>
</dbReference>
<dbReference type="AlphaFoldDB" id="A0A516KCL8"/>
<dbReference type="Gene3D" id="3.40.50.300">
    <property type="entry name" value="P-loop containing nucleotide triphosphate hydrolases"/>
    <property type="match status" value="2"/>
</dbReference>
<dbReference type="Proteomes" id="UP000315215">
    <property type="component" value="Chromosome"/>
</dbReference>
<dbReference type="Pfam" id="PF00005">
    <property type="entry name" value="ABC_tran"/>
    <property type="match status" value="2"/>
</dbReference>
<dbReference type="InterPro" id="IPR003593">
    <property type="entry name" value="AAA+_ATPase"/>
</dbReference>
<dbReference type="PROSITE" id="PS50893">
    <property type="entry name" value="ABC_TRANSPORTER_2"/>
    <property type="match status" value="2"/>
</dbReference>
<dbReference type="FunFam" id="3.40.50.300:FF:000011">
    <property type="entry name" value="Putative ABC transporter ATP-binding component"/>
    <property type="match status" value="1"/>
</dbReference>
<feature type="coiled-coil region" evidence="3">
    <location>
        <begin position="536"/>
        <end position="594"/>
    </location>
</feature>
<proteinExistence type="predicted"/>
<dbReference type="SMART" id="SM00382">
    <property type="entry name" value="AAA"/>
    <property type="match status" value="2"/>
</dbReference>
<reference evidence="5 6" key="1">
    <citation type="submission" date="2019-07" db="EMBL/GenBank/DDBJ databases">
        <authorList>
            <person name="Li J."/>
        </authorList>
    </citation>
    <scope>NUCLEOTIDE SEQUENCE [LARGE SCALE GENOMIC DNA]</scope>
    <source>
        <strain evidence="5 6">TKL69</strain>
    </source>
</reference>
<dbReference type="InterPro" id="IPR017871">
    <property type="entry name" value="ABC_transporter-like_CS"/>
</dbReference>
<keyword evidence="1" id="KW-0547">Nucleotide-binding</keyword>
<dbReference type="PANTHER" id="PTHR42855">
    <property type="entry name" value="ABC TRANSPORTER ATP-BINDING SUBUNIT"/>
    <property type="match status" value="1"/>
</dbReference>